<sequence length="394" mass="45374">MGKNKTLTFNPYTSITMSSLQKEDELLQDILSSKIELFPRKIDKPVILYGAGSLGKMAKDFFDYLDIPFLYVIDKNANQYKTDEYWQNIEIIHSDDVKETNKKDCLLVVCIVTVPLMELQDELKNNGWKDITFFYDVSEAYRDRYPLSNGWFLGKFNEKEKESIEKVFSSLANDISRAYYIQFLAWRRLRVELLFENLEINLNNRFFIPEVTDALNESEVFVDGGAHKGFVTEKFLRTVNNKYKAIYAIEPDYANFEILGTQLGDIPNATAIKCALSDKNGEERFYQGFDFASKLSKNGNDLVRTVMLDSLNIPATFIKMHLEGGELDALKGAVNTIQKYRPIIAVTIYHNSDGAWKIPLFLINNAKNYKYHMRLHSYGGTGAVFYAIPKERIK</sequence>
<accession>A0A2M8L437</accession>
<dbReference type="NCBIfam" id="TIGR01444">
    <property type="entry name" value="fkbM_fam"/>
    <property type="match status" value="1"/>
</dbReference>
<dbReference type="Pfam" id="PF05050">
    <property type="entry name" value="Methyltransf_21"/>
    <property type="match status" value="1"/>
</dbReference>
<dbReference type="SUPFAM" id="SSF53335">
    <property type="entry name" value="S-adenosyl-L-methionine-dependent methyltransferases"/>
    <property type="match status" value="1"/>
</dbReference>
<reference evidence="3" key="1">
    <citation type="submission" date="2017-09" db="EMBL/GenBank/DDBJ databases">
        <title>Depth-based differentiation of microbial function through sediment-hosted aquifers and enrichment of novel symbionts in the deep terrestrial subsurface.</title>
        <authorList>
            <person name="Probst A.J."/>
            <person name="Ladd B."/>
            <person name="Jarett J.K."/>
            <person name="Geller-Mcgrath D.E."/>
            <person name="Sieber C.M.K."/>
            <person name="Emerson J.B."/>
            <person name="Anantharaman K."/>
            <person name="Thomas B.C."/>
            <person name="Malmstrom R."/>
            <person name="Stieglmeier M."/>
            <person name="Klingl A."/>
            <person name="Woyke T."/>
            <person name="Ryan C.M."/>
            <person name="Banfield J.F."/>
        </authorList>
    </citation>
    <scope>NUCLEOTIDE SEQUENCE [LARGE SCALE GENOMIC DNA]</scope>
</reference>
<protein>
    <recommendedName>
        <fullName evidence="1">Methyltransferase FkbM domain-containing protein</fullName>
    </recommendedName>
</protein>
<dbReference type="EMBL" id="PFEK01000018">
    <property type="protein sequence ID" value="PJE67695.1"/>
    <property type="molecule type" value="Genomic_DNA"/>
</dbReference>
<dbReference type="AlphaFoldDB" id="A0A2M8L437"/>
<dbReference type="PANTHER" id="PTHR34203:SF15">
    <property type="entry name" value="SLL1173 PROTEIN"/>
    <property type="match status" value="1"/>
</dbReference>
<evidence type="ECO:0000259" key="1">
    <source>
        <dbReference type="Pfam" id="PF05050"/>
    </source>
</evidence>
<feature type="domain" description="Methyltransferase FkbM" evidence="1">
    <location>
        <begin position="223"/>
        <end position="357"/>
    </location>
</feature>
<dbReference type="InterPro" id="IPR029063">
    <property type="entry name" value="SAM-dependent_MTases_sf"/>
</dbReference>
<comment type="caution">
    <text evidence="2">The sequence shown here is derived from an EMBL/GenBank/DDBJ whole genome shotgun (WGS) entry which is preliminary data.</text>
</comment>
<proteinExistence type="predicted"/>
<dbReference type="Proteomes" id="UP000231474">
    <property type="component" value="Unassembled WGS sequence"/>
</dbReference>
<dbReference type="InterPro" id="IPR052514">
    <property type="entry name" value="SAM-dependent_MTase"/>
</dbReference>
<gene>
    <name evidence="2" type="ORF">COU95_00995</name>
</gene>
<organism evidence="2 3">
    <name type="scientific">Candidatus Shapirobacteria bacterium CG10_big_fil_rev_8_21_14_0_10_40_9</name>
    <dbReference type="NCBI Taxonomy" id="1974888"/>
    <lineage>
        <taxon>Bacteria</taxon>
        <taxon>Candidatus Shapironibacteriota</taxon>
    </lineage>
</organism>
<evidence type="ECO:0000313" key="3">
    <source>
        <dbReference type="Proteomes" id="UP000231474"/>
    </source>
</evidence>
<dbReference type="PANTHER" id="PTHR34203">
    <property type="entry name" value="METHYLTRANSFERASE, FKBM FAMILY PROTEIN"/>
    <property type="match status" value="1"/>
</dbReference>
<dbReference type="Gene3D" id="3.40.50.150">
    <property type="entry name" value="Vaccinia Virus protein VP39"/>
    <property type="match status" value="1"/>
</dbReference>
<dbReference type="InterPro" id="IPR006342">
    <property type="entry name" value="FkbM_mtfrase"/>
</dbReference>
<evidence type="ECO:0000313" key="2">
    <source>
        <dbReference type="EMBL" id="PJE67695.1"/>
    </source>
</evidence>
<name>A0A2M8L437_9BACT</name>